<sequence length="87" mass="10298">MHPFLLQQRASPTKVLLARFRKDFFRILPQRHFQSPKSSQRVPLSLSFVNTRYLKGTGHDVHFRGNLASFRLQLAYGNPEIWKWSFP</sequence>
<accession>A0A8X6PSS4</accession>
<comment type="caution">
    <text evidence="1">The sequence shown here is derived from an EMBL/GenBank/DDBJ whole genome shotgun (WGS) entry which is preliminary data.</text>
</comment>
<protein>
    <submittedName>
        <fullName evidence="1">Uncharacterized protein</fullName>
    </submittedName>
</protein>
<keyword evidence="2" id="KW-1185">Reference proteome</keyword>
<evidence type="ECO:0000313" key="2">
    <source>
        <dbReference type="Proteomes" id="UP000887013"/>
    </source>
</evidence>
<dbReference type="EMBL" id="BMAW01024203">
    <property type="protein sequence ID" value="GFT86904.1"/>
    <property type="molecule type" value="Genomic_DNA"/>
</dbReference>
<name>A0A8X6PSS4_NEPPI</name>
<gene>
    <name evidence="1" type="ORF">NPIL_255841</name>
</gene>
<dbReference type="AlphaFoldDB" id="A0A8X6PSS4"/>
<proteinExistence type="predicted"/>
<evidence type="ECO:0000313" key="1">
    <source>
        <dbReference type="EMBL" id="GFT86904.1"/>
    </source>
</evidence>
<organism evidence="1 2">
    <name type="scientific">Nephila pilipes</name>
    <name type="common">Giant wood spider</name>
    <name type="synonym">Nephila maculata</name>
    <dbReference type="NCBI Taxonomy" id="299642"/>
    <lineage>
        <taxon>Eukaryota</taxon>
        <taxon>Metazoa</taxon>
        <taxon>Ecdysozoa</taxon>
        <taxon>Arthropoda</taxon>
        <taxon>Chelicerata</taxon>
        <taxon>Arachnida</taxon>
        <taxon>Araneae</taxon>
        <taxon>Araneomorphae</taxon>
        <taxon>Entelegynae</taxon>
        <taxon>Araneoidea</taxon>
        <taxon>Nephilidae</taxon>
        <taxon>Nephila</taxon>
    </lineage>
</organism>
<reference evidence="1" key="1">
    <citation type="submission" date="2020-08" db="EMBL/GenBank/DDBJ databases">
        <title>Multicomponent nature underlies the extraordinary mechanical properties of spider dragline silk.</title>
        <authorList>
            <person name="Kono N."/>
            <person name="Nakamura H."/>
            <person name="Mori M."/>
            <person name="Yoshida Y."/>
            <person name="Ohtoshi R."/>
            <person name="Malay A.D."/>
            <person name="Moran D.A.P."/>
            <person name="Tomita M."/>
            <person name="Numata K."/>
            <person name="Arakawa K."/>
        </authorList>
    </citation>
    <scope>NUCLEOTIDE SEQUENCE</scope>
</reference>
<dbReference type="Proteomes" id="UP000887013">
    <property type="component" value="Unassembled WGS sequence"/>
</dbReference>